<sequence length="63" mass="7040">MIPELYSYTTLFPASPIPNKKPSKLRPKGAGKVQMSKLINIHEAYACHCKRGGRLGYVSKVKH</sequence>
<name>A0A6A4H3K8_9AGAR</name>
<keyword evidence="2" id="KW-1185">Reference proteome</keyword>
<organism evidence="1 2">
    <name type="scientific">Gymnopus androsaceus JB14</name>
    <dbReference type="NCBI Taxonomy" id="1447944"/>
    <lineage>
        <taxon>Eukaryota</taxon>
        <taxon>Fungi</taxon>
        <taxon>Dikarya</taxon>
        <taxon>Basidiomycota</taxon>
        <taxon>Agaricomycotina</taxon>
        <taxon>Agaricomycetes</taxon>
        <taxon>Agaricomycetidae</taxon>
        <taxon>Agaricales</taxon>
        <taxon>Marasmiineae</taxon>
        <taxon>Omphalotaceae</taxon>
        <taxon>Gymnopus</taxon>
    </lineage>
</organism>
<accession>A0A6A4H3K8</accession>
<dbReference type="EMBL" id="ML769599">
    <property type="protein sequence ID" value="KAE9392290.1"/>
    <property type="molecule type" value="Genomic_DNA"/>
</dbReference>
<evidence type="ECO:0000313" key="2">
    <source>
        <dbReference type="Proteomes" id="UP000799118"/>
    </source>
</evidence>
<gene>
    <name evidence="1" type="ORF">BT96DRAFT_924778</name>
</gene>
<dbReference type="Proteomes" id="UP000799118">
    <property type="component" value="Unassembled WGS sequence"/>
</dbReference>
<dbReference type="AlphaFoldDB" id="A0A6A4H3K8"/>
<proteinExistence type="predicted"/>
<reference evidence="1" key="1">
    <citation type="journal article" date="2019" name="Environ. Microbiol.">
        <title>Fungal ecological strategies reflected in gene transcription - a case study of two litter decomposers.</title>
        <authorList>
            <person name="Barbi F."/>
            <person name="Kohler A."/>
            <person name="Barry K."/>
            <person name="Baskaran P."/>
            <person name="Daum C."/>
            <person name="Fauchery L."/>
            <person name="Ihrmark K."/>
            <person name="Kuo A."/>
            <person name="LaButti K."/>
            <person name="Lipzen A."/>
            <person name="Morin E."/>
            <person name="Grigoriev I.V."/>
            <person name="Henrissat B."/>
            <person name="Lindahl B."/>
            <person name="Martin F."/>
        </authorList>
    </citation>
    <scope>NUCLEOTIDE SEQUENCE</scope>
    <source>
        <strain evidence="1">JB14</strain>
    </source>
</reference>
<evidence type="ECO:0000313" key="1">
    <source>
        <dbReference type="EMBL" id="KAE9392290.1"/>
    </source>
</evidence>
<protein>
    <submittedName>
        <fullName evidence="1">Uncharacterized protein</fullName>
    </submittedName>
</protein>